<feature type="domain" description="Cytochrome c" evidence="6">
    <location>
        <begin position="38"/>
        <end position="137"/>
    </location>
</feature>
<keyword evidence="8" id="KW-1185">Reference proteome</keyword>
<dbReference type="AlphaFoldDB" id="A0A917C155"/>
<name>A0A917C155_9PROT</name>
<dbReference type="GO" id="GO:0046872">
    <property type="term" value="F:metal ion binding"/>
    <property type="evidence" value="ECO:0007669"/>
    <property type="project" value="UniProtKB-KW"/>
</dbReference>
<feature type="transmembrane region" description="Helical" evidence="5">
    <location>
        <begin position="6"/>
        <end position="23"/>
    </location>
</feature>
<dbReference type="Proteomes" id="UP000632498">
    <property type="component" value="Unassembled WGS sequence"/>
</dbReference>
<dbReference type="InterPro" id="IPR051459">
    <property type="entry name" value="Cytochrome_c-type_DH"/>
</dbReference>
<dbReference type="GO" id="GO:0020037">
    <property type="term" value="F:heme binding"/>
    <property type="evidence" value="ECO:0007669"/>
    <property type="project" value="InterPro"/>
</dbReference>
<dbReference type="PANTHER" id="PTHR35008:SF4">
    <property type="entry name" value="BLL4482 PROTEIN"/>
    <property type="match status" value="1"/>
</dbReference>
<dbReference type="Gene3D" id="1.10.760.10">
    <property type="entry name" value="Cytochrome c-like domain"/>
    <property type="match status" value="1"/>
</dbReference>
<comment type="caution">
    <text evidence="7">The sequence shown here is derived from an EMBL/GenBank/DDBJ whole genome shotgun (WGS) entry which is preliminary data.</text>
</comment>
<evidence type="ECO:0000256" key="2">
    <source>
        <dbReference type="ARBA" id="ARBA00022723"/>
    </source>
</evidence>
<keyword evidence="1 4" id="KW-0349">Heme</keyword>
<keyword evidence="3 4" id="KW-0408">Iron</keyword>
<dbReference type="RefSeq" id="WP_188663884.1">
    <property type="nucleotide sequence ID" value="NZ_BMHV01000010.1"/>
</dbReference>
<dbReference type="PANTHER" id="PTHR35008">
    <property type="entry name" value="BLL4482 PROTEIN-RELATED"/>
    <property type="match status" value="1"/>
</dbReference>
<evidence type="ECO:0000256" key="5">
    <source>
        <dbReference type="SAM" id="Phobius"/>
    </source>
</evidence>
<keyword evidence="2 4" id="KW-0479">Metal-binding</keyword>
<dbReference type="EMBL" id="BMHV01000010">
    <property type="protein sequence ID" value="GGF63790.1"/>
    <property type="molecule type" value="Genomic_DNA"/>
</dbReference>
<dbReference type="InterPro" id="IPR009056">
    <property type="entry name" value="Cyt_c-like_dom"/>
</dbReference>
<keyword evidence="5" id="KW-1133">Transmembrane helix</keyword>
<dbReference type="PROSITE" id="PS51007">
    <property type="entry name" value="CYTC"/>
    <property type="match status" value="1"/>
</dbReference>
<keyword evidence="5" id="KW-0812">Transmembrane</keyword>
<gene>
    <name evidence="7" type="ORF">GCM10011332_17260</name>
</gene>
<evidence type="ECO:0000313" key="8">
    <source>
        <dbReference type="Proteomes" id="UP000632498"/>
    </source>
</evidence>
<evidence type="ECO:0000259" key="6">
    <source>
        <dbReference type="PROSITE" id="PS51007"/>
    </source>
</evidence>
<dbReference type="InterPro" id="IPR036909">
    <property type="entry name" value="Cyt_c-like_dom_sf"/>
</dbReference>
<reference evidence="7" key="2">
    <citation type="submission" date="2020-09" db="EMBL/GenBank/DDBJ databases">
        <authorList>
            <person name="Sun Q."/>
            <person name="Zhou Y."/>
        </authorList>
    </citation>
    <scope>NUCLEOTIDE SEQUENCE</scope>
    <source>
        <strain evidence="7">CGMCC 1.15254</strain>
    </source>
</reference>
<sequence length="153" mass="17034">MSNKGVIYIAISLIAIAAAYAFIQLSGSYAKIDPQDEKMVARGQQIYGLYCAECHGIKLEGETPDWRTTKADGTLPAPPHDETGHTWHHDDQLLFDYTKRGGAALGPEGFKSGMPPFGKILSDMEIRSVLAFIKSRWPREIQDRQQRLSDALK</sequence>
<dbReference type="Pfam" id="PF00034">
    <property type="entry name" value="Cytochrom_C"/>
    <property type="match status" value="1"/>
</dbReference>
<dbReference type="GO" id="GO:0009055">
    <property type="term" value="F:electron transfer activity"/>
    <property type="evidence" value="ECO:0007669"/>
    <property type="project" value="InterPro"/>
</dbReference>
<evidence type="ECO:0000256" key="3">
    <source>
        <dbReference type="ARBA" id="ARBA00023004"/>
    </source>
</evidence>
<evidence type="ECO:0000256" key="1">
    <source>
        <dbReference type="ARBA" id="ARBA00022617"/>
    </source>
</evidence>
<organism evidence="7 8">
    <name type="scientific">Terasakiella brassicae</name>
    <dbReference type="NCBI Taxonomy" id="1634917"/>
    <lineage>
        <taxon>Bacteria</taxon>
        <taxon>Pseudomonadati</taxon>
        <taxon>Pseudomonadota</taxon>
        <taxon>Alphaproteobacteria</taxon>
        <taxon>Rhodospirillales</taxon>
        <taxon>Terasakiellaceae</taxon>
        <taxon>Terasakiella</taxon>
    </lineage>
</organism>
<evidence type="ECO:0000313" key="7">
    <source>
        <dbReference type="EMBL" id="GGF63790.1"/>
    </source>
</evidence>
<reference evidence="7" key="1">
    <citation type="journal article" date="2014" name="Int. J. Syst. Evol. Microbiol.">
        <title>Complete genome sequence of Corynebacterium casei LMG S-19264T (=DSM 44701T), isolated from a smear-ripened cheese.</title>
        <authorList>
            <consortium name="US DOE Joint Genome Institute (JGI-PGF)"/>
            <person name="Walter F."/>
            <person name="Albersmeier A."/>
            <person name="Kalinowski J."/>
            <person name="Ruckert C."/>
        </authorList>
    </citation>
    <scope>NUCLEOTIDE SEQUENCE</scope>
    <source>
        <strain evidence="7">CGMCC 1.15254</strain>
    </source>
</reference>
<accession>A0A917C155</accession>
<proteinExistence type="predicted"/>
<protein>
    <recommendedName>
        <fullName evidence="6">Cytochrome c domain-containing protein</fullName>
    </recommendedName>
</protein>
<evidence type="ECO:0000256" key="4">
    <source>
        <dbReference type="PROSITE-ProRule" id="PRU00433"/>
    </source>
</evidence>
<dbReference type="SUPFAM" id="SSF46626">
    <property type="entry name" value="Cytochrome c"/>
    <property type="match status" value="1"/>
</dbReference>
<keyword evidence="5" id="KW-0472">Membrane</keyword>